<evidence type="ECO:0000256" key="2">
    <source>
        <dbReference type="ARBA" id="ARBA00004245"/>
    </source>
</evidence>
<dbReference type="SMART" id="SM00864">
    <property type="entry name" value="Tubulin"/>
    <property type="match status" value="1"/>
</dbReference>
<dbReference type="Gene3D" id="1.10.287.600">
    <property type="entry name" value="Helix hairpin bin"/>
    <property type="match status" value="1"/>
</dbReference>
<dbReference type="InterPro" id="IPR000217">
    <property type="entry name" value="Tubulin"/>
</dbReference>
<dbReference type="InterPro" id="IPR023123">
    <property type="entry name" value="Tubulin_C"/>
</dbReference>
<sequence>MARNREIIQLHVGQAGVQMASACWELYCLEHGIFPDGHFCECRAATDPDPCADDDCGAFFSCTREGRCVPRVLMVDLEPSVIDEIRLGAYRGLFNPSTLLTGSEDAASNYGRGHYRLGQSLIEPMLDRVRRLSESCSSVQGFMMYRSIGGGTGAGLGTLLQERLEQEFGGKVSRFEYDIFPSPKVSPVIVEPYNAVLASHVSMDHSDCTFVLDNEALYEVCDRGLRVPEPTYTNLNRLVAQAVSSITASLRFTGAINVDLLEFQTNLVPFPRIHYPLVTYAPLVPVSRGEHEQPTTAELTQQCFEPANQLVRCDPQATGRYMSCCLLYRGAVSPLDINRAVQELRSKRSVQFVDWCPTGYKIGINYQPPMAVPGADLAPVQRALCMLANNTAVRTAWARIVDKYRVLYERKAFLHHFLDEGLEVLDLEEAIENIATLIDDYKEIEK</sequence>
<evidence type="ECO:0000313" key="18">
    <source>
        <dbReference type="EnsemblMetazoa" id="AALB008110-PA"/>
    </source>
</evidence>
<evidence type="ECO:0000259" key="17">
    <source>
        <dbReference type="SMART" id="SM00865"/>
    </source>
</evidence>
<dbReference type="CDD" id="cd02186">
    <property type="entry name" value="alpha_tubulin"/>
    <property type="match status" value="1"/>
</dbReference>
<dbReference type="OrthoDB" id="1844at2759"/>
<keyword evidence="6 15" id="KW-0493">Microtubule</keyword>
<reference evidence="18" key="2">
    <citation type="submission" date="2022-08" db="UniProtKB">
        <authorList>
            <consortium name="EnsemblMetazoa"/>
        </authorList>
    </citation>
    <scope>IDENTIFICATION</scope>
    <source>
        <strain evidence="18">STECLA/ALBI9_A</strain>
    </source>
</reference>
<dbReference type="FunFam" id="3.40.50.1440:FF:000011">
    <property type="entry name" value="Tubulin alpha chain"/>
    <property type="match status" value="1"/>
</dbReference>
<dbReference type="GO" id="GO:0007017">
    <property type="term" value="P:microtubule-based process"/>
    <property type="evidence" value="ECO:0007669"/>
    <property type="project" value="InterPro"/>
</dbReference>
<dbReference type="InterPro" id="IPR017975">
    <property type="entry name" value="Tubulin_CS"/>
</dbReference>
<dbReference type="Pfam" id="PF03953">
    <property type="entry name" value="Tubulin_C"/>
    <property type="match status" value="1"/>
</dbReference>
<reference evidence="18 19" key="1">
    <citation type="journal article" date="2017" name="G3 (Bethesda)">
        <title>The Physical Genome Mapping of Anopheles albimanus Corrected Scaffold Misassemblies and Identified Interarm Rearrangements in Genus Anopheles.</title>
        <authorList>
            <person name="Artemov G.N."/>
            <person name="Peery A.N."/>
            <person name="Jiang X."/>
            <person name="Tu Z."/>
            <person name="Stegniy V.N."/>
            <person name="Sharakhova M.V."/>
            <person name="Sharakhov I.V."/>
        </authorList>
    </citation>
    <scope>NUCLEOTIDE SEQUENCE [LARGE SCALE GENOMIC DNA]</scope>
    <source>
        <strain evidence="18 19">ALBI9_A</strain>
    </source>
</reference>
<keyword evidence="8 15" id="KW-0547">Nucleotide-binding</keyword>
<dbReference type="InterPro" id="IPR008280">
    <property type="entry name" value="Tub_FtsZ_C"/>
</dbReference>
<dbReference type="PRINTS" id="PR01161">
    <property type="entry name" value="TUBULIN"/>
</dbReference>
<proteinExistence type="inferred from homology"/>
<evidence type="ECO:0000256" key="5">
    <source>
        <dbReference type="ARBA" id="ARBA00022490"/>
    </source>
</evidence>
<evidence type="ECO:0000256" key="9">
    <source>
        <dbReference type="ARBA" id="ARBA00022801"/>
    </source>
</evidence>
<comment type="function">
    <text evidence="13 15">Tubulin is the major constituent of microtubules, a cylinder consisting of laterally associated linear protofilaments composed of alpha- and beta-tubulin heterodimers. Microtubules grow by the addition of GTP-tubulin dimers to the microtubule end, where a stabilizing cap forms. Below the cap, tubulin dimers are in GDP-bound state, owing to GTPase activity of alpha-tubulin.</text>
</comment>
<evidence type="ECO:0000256" key="3">
    <source>
        <dbReference type="ARBA" id="ARBA00009636"/>
    </source>
</evidence>
<dbReference type="PANTHER" id="PTHR11588">
    <property type="entry name" value="TUBULIN"/>
    <property type="match status" value="1"/>
</dbReference>
<dbReference type="EnsemblMetazoa" id="AALB008110-RA">
    <property type="protein sequence ID" value="AALB008110-PA"/>
    <property type="gene ID" value="AALB008110"/>
</dbReference>
<dbReference type="PRINTS" id="PR01162">
    <property type="entry name" value="ALPHATUBULIN"/>
</dbReference>
<organism evidence="18 19">
    <name type="scientific">Anopheles albimanus</name>
    <name type="common">New world malaria mosquito</name>
    <dbReference type="NCBI Taxonomy" id="7167"/>
    <lineage>
        <taxon>Eukaryota</taxon>
        <taxon>Metazoa</taxon>
        <taxon>Ecdysozoa</taxon>
        <taxon>Arthropoda</taxon>
        <taxon>Hexapoda</taxon>
        <taxon>Insecta</taxon>
        <taxon>Pterygota</taxon>
        <taxon>Neoptera</taxon>
        <taxon>Endopterygota</taxon>
        <taxon>Diptera</taxon>
        <taxon>Nematocera</taxon>
        <taxon>Culicoidea</taxon>
        <taxon>Culicidae</taxon>
        <taxon>Anophelinae</taxon>
        <taxon>Anopheles</taxon>
    </lineage>
</organism>
<evidence type="ECO:0000256" key="7">
    <source>
        <dbReference type="ARBA" id="ARBA00022723"/>
    </source>
</evidence>
<feature type="domain" description="Tubulin/FtsZ GTPase" evidence="16">
    <location>
        <begin position="56"/>
        <end position="254"/>
    </location>
</feature>
<comment type="catalytic activity">
    <reaction evidence="14">
        <text>GTP + H2O = GDP + phosphate + H(+)</text>
        <dbReference type="Rhea" id="RHEA:19669"/>
        <dbReference type="ChEBI" id="CHEBI:15377"/>
        <dbReference type="ChEBI" id="CHEBI:15378"/>
        <dbReference type="ChEBI" id="CHEBI:37565"/>
        <dbReference type="ChEBI" id="CHEBI:43474"/>
        <dbReference type="ChEBI" id="CHEBI:58189"/>
    </reaction>
    <physiologicalReaction direction="left-to-right" evidence="14">
        <dbReference type="Rhea" id="RHEA:19670"/>
    </physiologicalReaction>
</comment>
<evidence type="ECO:0000256" key="13">
    <source>
        <dbReference type="ARBA" id="ARBA00034296"/>
    </source>
</evidence>
<dbReference type="GO" id="GO:0005200">
    <property type="term" value="F:structural constituent of cytoskeleton"/>
    <property type="evidence" value="ECO:0007669"/>
    <property type="project" value="InterPro"/>
</dbReference>
<evidence type="ECO:0000256" key="4">
    <source>
        <dbReference type="ARBA" id="ARBA00011747"/>
    </source>
</evidence>
<dbReference type="FunFam" id="3.30.1330.20:FF:000001">
    <property type="entry name" value="Tubulin alpha chain"/>
    <property type="match status" value="1"/>
</dbReference>
<comment type="subunit">
    <text evidence="4 15">Dimer of alpha and beta chains. A typical microtubule is a hollow water-filled tube with an outer diameter of 25 nm and an inner diameter of 15 nM. Alpha-beta heterodimers associate head-to-tail to form protofilaments running lengthwise along the microtubule wall with the beta-tubulin subunit facing the microtubule plus end conferring a structural polarity. Microtubules usually have 13 protofilaments but different protofilament numbers can be found in some organisms and specialized cells.</text>
</comment>
<dbReference type="GO" id="GO:0046872">
    <property type="term" value="F:metal ion binding"/>
    <property type="evidence" value="ECO:0007669"/>
    <property type="project" value="UniProtKB-KW"/>
</dbReference>
<evidence type="ECO:0000256" key="8">
    <source>
        <dbReference type="ARBA" id="ARBA00022741"/>
    </source>
</evidence>
<evidence type="ECO:0000256" key="10">
    <source>
        <dbReference type="ARBA" id="ARBA00022842"/>
    </source>
</evidence>
<dbReference type="SUPFAM" id="SSF55307">
    <property type="entry name" value="Tubulin C-terminal domain-like"/>
    <property type="match status" value="1"/>
</dbReference>
<evidence type="ECO:0000256" key="14">
    <source>
        <dbReference type="ARBA" id="ARBA00049117"/>
    </source>
</evidence>
<dbReference type="GeneID" id="118458730"/>
<dbReference type="RefSeq" id="XP_035777392.1">
    <property type="nucleotide sequence ID" value="XM_035921499.1"/>
</dbReference>
<dbReference type="GO" id="GO:0016787">
    <property type="term" value="F:hydrolase activity"/>
    <property type="evidence" value="ECO:0007669"/>
    <property type="project" value="UniProtKB-KW"/>
</dbReference>
<evidence type="ECO:0000256" key="11">
    <source>
        <dbReference type="ARBA" id="ARBA00023134"/>
    </source>
</evidence>
<name>A0A8W7JTN0_ANOAL</name>
<dbReference type="Pfam" id="PF00091">
    <property type="entry name" value="Tubulin"/>
    <property type="match status" value="1"/>
</dbReference>
<protein>
    <recommendedName>
        <fullName evidence="15">Tubulin alpha chain</fullName>
    </recommendedName>
</protein>
<accession>A0A8W7JTN0</accession>
<comment type="similarity">
    <text evidence="3 15">Belongs to the tubulin family.</text>
</comment>
<dbReference type="InterPro" id="IPR003008">
    <property type="entry name" value="Tubulin_FtsZ_GTPase"/>
</dbReference>
<evidence type="ECO:0000256" key="12">
    <source>
        <dbReference type="ARBA" id="ARBA00023212"/>
    </source>
</evidence>
<evidence type="ECO:0000256" key="6">
    <source>
        <dbReference type="ARBA" id="ARBA00022701"/>
    </source>
</evidence>
<dbReference type="GO" id="GO:0005874">
    <property type="term" value="C:microtubule"/>
    <property type="evidence" value="ECO:0007669"/>
    <property type="project" value="UniProtKB-KW"/>
</dbReference>
<dbReference type="InterPro" id="IPR002452">
    <property type="entry name" value="Alpha_tubulin"/>
</dbReference>
<keyword evidence="11 15" id="KW-0342">GTP-binding</keyword>
<feature type="domain" description="Tubulin/FtsZ 2-layer sandwich" evidence="17">
    <location>
        <begin position="256"/>
        <end position="402"/>
    </location>
</feature>
<dbReference type="KEGG" id="aali:118458730"/>
<dbReference type="AlphaFoldDB" id="A0A8W7JTN0"/>
<evidence type="ECO:0000256" key="15">
    <source>
        <dbReference type="RuleBase" id="RU000352"/>
    </source>
</evidence>
<evidence type="ECO:0000313" key="19">
    <source>
        <dbReference type="Proteomes" id="UP000069272"/>
    </source>
</evidence>
<dbReference type="GO" id="GO:0005525">
    <property type="term" value="F:GTP binding"/>
    <property type="evidence" value="ECO:0007669"/>
    <property type="project" value="UniProtKB-UniRule"/>
</dbReference>
<dbReference type="InterPro" id="IPR036525">
    <property type="entry name" value="Tubulin/FtsZ_GTPase_sf"/>
</dbReference>
<evidence type="ECO:0000256" key="1">
    <source>
        <dbReference type="ARBA" id="ARBA00001946"/>
    </source>
</evidence>
<dbReference type="SMART" id="SM00865">
    <property type="entry name" value="Tubulin_C"/>
    <property type="match status" value="1"/>
</dbReference>
<dbReference type="GO" id="GO:0005737">
    <property type="term" value="C:cytoplasm"/>
    <property type="evidence" value="ECO:0007669"/>
    <property type="project" value="UniProtKB-ARBA"/>
</dbReference>
<dbReference type="PROSITE" id="PS00227">
    <property type="entry name" value="TUBULIN"/>
    <property type="match status" value="1"/>
</dbReference>
<dbReference type="InterPro" id="IPR018316">
    <property type="entry name" value="Tubulin/FtsZ_2-layer-sand-dom"/>
</dbReference>
<dbReference type="InterPro" id="IPR037103">
    <property type="entry name" value="Tubulin/FtsZ-like_C"/>
</dbReference>
<keyword evidence="5" id="KW-0963">Cytoplasm</keyword>
<dbReference type="SUPFAM" id="SSF52490">
    <property type="entry name" value="Tubulin nucleotide-binding domain-like"/>
    <property type="match status" value="1"/>
</dbReference>
<keyword evidence="19" id="KW-1185">Reference proteome</keyword>
<keyword evidence="9" id="KW-0378">Hydrolase</keyword>
<keyword evidence="7" id="KW-0479">Metal-binding</keyword>
<keyword evidence="10" id="KW-0460">Magnesium</keyword>
<evidence type="ECO:0000259" key="16">
    <source>
        <dbReference type="SMART" id="SM00864"/>
    </source>
</evidence>
<comment type="subcellular location">
    <subcellularLocation>
        <location evidence="2">Cytoplasm</location>
        <location evidence="2">Cytoskeleton</location>
    </subcellularLocation>
</comment>
<dbReference type="Gene3D" id="3.30.1330.20">
    <property type="entry name" value="Tubulin/FtsZ, C-terminal domain"/>
    <property type="match status" value="1"/>
</dbReference>
<keyword evidence="12" id="KW-0206">Cytoskeleton</keyword>
<comment type="cofactor">
    <cofactor evidence="1">
        <name>Mg(2+)</name>
        <dbReference type="ChEBI" id="CHEBI:18420"/>
    </cofactor>
</comment>
<dbReference type="Gene3D" id="3.40.50.1440">
    <property type="entry name" value="Tubulin/FtsZ, GTPase domain"/>
    <property type="match status" value="1"/>
</dbReference>
<dbReference type="PROSITE" id="PS51257">
    <property type="entry name" value="PROKAR_LIPOPROTEIN"/>
    <property type="match status" value="1"/>
</dbReference>
<dbReference type="Proteomes" id="UP000069272">
    <property type="component" value="Chromosome 2R"/>
</dbReference>